<evidence type="ECO:0000313" key="1">
    <source>
        <dbReference type="EMBL" id="MBN8432263.1"/>
    </source>
</evidence>
<organism evidence="1 2">
    <name type="scientific">Microbulbifer salipaludis</name>
    <dbReference type="NCBI Taxonomy" id="187980"/>
    <lineage>
        <taxon>Bacteria</taxon>
        <taxon>Pseudomonadati</taxon>
        <taxon>Pseudomonadota</taxon>
        <taxon>Gammaproteobacteria</taxon>
        <taxon>Cellvibrionales</taxon>
        <taxon>Microbulbiferaceae</taxon>
        <taxon>Microbulbifer</taxon>
    </lineage>
</organism>
<keyword evidence="2" id="KW-1185">Reference proteome</keyword>
<dbReference type="EMBL" id="JAEKJR010000003">
    <property type="protein sequence ID" value="MBN8432263.1"/>
    <property type="molecule type" value="Genomic_DNA"/>
</dbReference>
<comment type="caution">
    <text evidence="1">The sequence shown here is derived from an EMBL/GenBank/DDBJ whole genome shotgun (WGS) entry which is preliminary data.</text>
</comment>
<evidence type="ECO:0008006" key="3">
    <source>
        <dbReference type="Google" id="ProtNLM"/>
    </source>
</evidence>
<dbReference type="RefSeq" id="WP_207003983.1">
    <property type="nucleotide sequence ID" value="NZ_JAEKJR010000003.1"/>
</dbReference>
<protein>
    <recommendedName>
        <fullName evidence="3">Immunity protein 35 domain-containing protein</fullName>
    </recommendedName>
</protein>
<proteinExistence type="predicted"/>
<reference evidence="1 2" key="1">
    <citation type="submission" date="2020-12" db="EMBL/GenBank/DDBJ databases">
        <title>Oil enriched cultivation method for isolating marine PHA-producing bacteria.</title>
        <authorList>
            <person name="Zheng W."/>
            <person name="Yu S."/>
            <person name="Huang Y."/>
        </authorList>
    </citation>
    <scope>NUCLEOTIDE SEQUENCE [LARGE SCALE GENOMIC DNA]</scope>
    <source>
        <strain evidence="1 2">SN0-2</strain>
    </source>
</reference>
<dbReference type="Proteomes" id="UP000664293">
    <property type="component" value="Unassembled WGS sequence"/>
</dbReference>
<gene>
    <name evidence="1" type="ORF">JF535_15550</name>
</gene>
<sequence>MSLSLEEAEVIARKYCQVEGLTWNNGSRIEKDSYYFFPIGYIGSSGVIIDKRHGKLVVLGSGFKLEDQFWAYERGLIPGNVNLKILAINRELKAVEKYIFRTLCDNKLPRNFRSLSLSNRRSLKKELKEEAKFKAENLPCELKGVFLSFDMHWFQWVEENSVFDYEVFECDCT</sequence>
<evidence type="ECO:0000313" key="2">
    <source>
        <dbReference type="Proteomes" id="UP000664293"/>
    </source>
</evidence>
<name>A0ABS3EAD3_9GAMM</name>
<accession>A0ABS3EAD3</accession>